<reference evidence="2 3" key="1">
    <citation type="journal article" date="2021" name="BMC Genomics">
        <title>Datura genome reveals duplications of psychoactive alkaloid biosynthetic genes and high mutation rate following tissue culture.</title>
        <authorList>
            <person name="Rajewski A."/>
            <person name="Carter-House D."/>
            <person name="Stajich J."/>
            <person name="Litt A."/>
        </authorList>
    </citation>
    <scope>NUCLEOTIDE SEQUENCE [LARGE SCALE GENOMIC DNA]</scope>
    <source>
        <strain evidence="2">AR-01</strain>
    </source>
</reference>
<dbReference type="Proteomes" id="UP000823775">
    <property type="component" value="Unassembled WGS sequence"/>
</dbReference>
<feature type="compositionally biased region" description="Basic and acidic residues" evidence="1">
    <location>
        <begin position="267"/>
        <end position="279"/>
    </location>
</feature>
<sequence>MSLPSSSSKCQVSPSHATPLQTILPASSPTSPDFENSFLGTPTSTSSLLMEDSSVWALYVNPSNAPVDPITPPAPMKGKAQLNSSEGTKETTGQLESAVSLSQLGPPSISDLPEEKGKSYSILAHGDQLTVQSLIHMALGESRESQEKTIYRRKLKKRIVVEEEVQLENILDLEGDEVEKEIDEDIARSVKVQHEKMVSQPSTGGRTRLSKRLSTKKIIAGMKRNSIEMLNEDVPEETSKYKLRKIKESSMTKAPDTSSRGNLVKGGTHEGLGRCDNAR</sequence>
<evidence type="ECO:0000256" key="1">
    <source>
        <dbReference type="SAM" id="MobiDB-lite"/>
    </source>
</evidence>
<protein>
    <submittedName>
        <fullName evidence="2">Uncharacterized protein</fullName>
    </submittedName>
</protein>
<evidence type="ECO:0000313" key="3">
    <source>
        <dbReference type="Proteomes" id="UP000823775"/>
    </source>
</evidence>
<name>A0ABS8VDV5_DATST</name>
<feature type="region of interest" description="Disordered" evidence="1">
    <location>
        <begin position="235"/>
        <end position="279"/>
    </location>
</feature>
<feature type="region of interest" description="Disordered" evidence="1">
    <location>
        <begin position="1"/>
        <end position="45"/>
    </location>
</feature>
<comment type="caution">
    <text evidence="2">The sequence shown here is derived from an EMBL/GenBank/DDBJ whole genome shotgun (WGS) entry which is preliminary data.</text>
</comment>
<feature type="compositionally biased region" description="Polar residues" evidence="1">
    <location>
        <begin position="16"/>
        <end position="45"/>
    </location>
</feature>
<feature type="region of interest" description="Disordered" evidence="1">
    <location>
        <begin position="194"/>
        <end position="215"/>
    </location>
</feature>
<proteinExistence type="predicted"/>
<feature type="region of interest" description="Disordered" evidence="1">
    <location>
        <begin position="61"/>
        <end position="114"/>
    </location>
</feature>
<gene>
    <name evidence="2" type="ORF">HAX54_033700</name>
</gene>
<feature type="compositionally biased region" description="Polar residues" evidence="1">
    <location>
        <begin position="81"/>
        <end position="105"/>
    </location>
</feature>
<feature type="compositionally biased region" description="Low complexity" evidence="1">
    <location>
        <begin position="1"/>
        <end position="15"/>
    </location>
</feature>
<keyword evidence="3" id="KW-1185">Reference proteome</keyword>
<evidence type="ECO:0000313" key="2">
    <source>
        <dbReference type="EMBL" id="MCD9645047.1"/>
    </source>
</evidence>
<dbReference type="EMBL" id="JACEIK010004321">
    <property type="protein sequence ID" value="MCD9645047.1"/>
    <property type="molecule type" value="Genomic_DNA"/>
</dbReference>
<organism evidence="2 3">
    <name type="scientific">Datura stramonium</name>
    <name type="common">Jimsonweed</name>
    <name type="synonym">Common thornapple</name>
    <dbReference type="NCBI Taxonomy" id="4076"/>
    <lineage>
        <taxon>Eukaryota</taxon>
        <taxon>Viridiplantae</taxon>
        <taxon>Streptophyta</taxon>
        <taxon>Embryophyta</taxon>
        <taxon>Tracheophyta</taxon>
        <taxon>Spermatophyta</taxon>
        <taxon>Magnoliopsida</taxon>
        <taxon>eudicotyledons</taxon>
        <taxon>Gunneridae</taxon>
        <taxon>Pentapetalae</taxon>
        <taxon>asterids</taxon>
        <taxon>lamiids</taxon>
        <taxon>Solanales</taxon>
        <taxon>Solanaceae</taxon>
        <taxon>Solanoideae</taxon>
        <taxon>Datureae</taxon>
        <taxon>Datura</taxon>
    </lineage>
</organism>
<feature type="compositionally biased region" description="Polar residues" evidence="1">
    <location>
        <begin position="249"/>
        <end position="261"/>
    </location>
</feature>
<accession>A0ABS8VDV5</accession>